<comment type="caution">
    <text evidence="7">The sequence shown here is derived from an EMBL/GenBank/DDBJ whole genome shotgun (WGS) entry which is preliminary data.</text>
</comment>
<evidence type="ECO:0000313" key="8">
    <source>
        <dbReference type="Proteomes" id="UP000198287"/>
    </source>
</evidence>
<keyword evidence="8" id="KW-1185">Reference proteome</keyword>
<sequence>MALFCGPKLSLCCLLLSVWGVIQLSLMGVFFYMRSVALFEDLQVGEEYGPNDLVEFFTDVDQAYTQGAYNSWIAACLYVITFLVSAQQFYSNYKSSSSPMAF</sequence>
<dbReference type="GO" id="GO:0016020">
    <property type="term" value="C:membrane"/>
    <property type="evidence" value="ECO:0007669"/>
    <property type="project" value="UniProtKB-SubCell"/>
</dbReference>
<proteinExistence type="inferred from homology"/>
<dbReference type="STRING" id="158441.A0A226EEK5"/>
<keyword evidence="4 6" id="KW-1133">Transmembrane helix</keyword>
<dbReference type="Proteomes" id="UP000198287">
    <property type="component" value="Unassembled WGS sequence"/>
</dbReference>
<dbReference type="OrthoDB" id="67317at2759"/>
<keyword evidence="3 6" id="KW-0812">Transmembrane</keyword>
<dbReference type="InterPro" id="IPR026770">
    <property type="entry name" value="RNase_K"/>
</dbReference>
<gene>
    <name evidence="7" type="ORF">Fcan01_08824</name>
</gene>
<dbReference type="GO" id="GO:0004521">
    <property type="term" value="F:RNA endonuclease activity"/>
    <property type="evidence" value="ECO:0007669"/>
    <property type="project" value="InterPro"/>
</dbReference>
<accession>A0A226EEK5</accession>
<evidence type="ECO:0000256" key="5">
    <source>
        <dbReference type="ARBA" id="ARBA00023136"/>
    </source>
</evidence>
<keyword evidence="5 6" id="KW-0472">Membrane</keyword>
<comment type="similarity">
    <text evidence="2">Belongs to the RNase K family.</text>
</comment>
<comment type="subcellular location">
    <subcellularLocation>
        <location evidence="1">Membrane</location>
        <topology evidence="1">Multi-pass membrane protein</topology>
    </subcellularLocation>
</comment>
<name>A0A226EEK5_FOLCA</name>
<reference evidence="7 8" key="1">
    <citation type="submission" date="2015-12" db="EMBL/GenBank/DDBJ databases">
        <title>The genome of Folsomia candida.</title>
        <authorList>
            <person name="Faddeeva A."/>
            <person name="Derks M.F."/>
            <person name="Anvar Y."/>
            <person name="Smit S."/>
            <person name="Van Straalen N."/>
            <person name="Roelofs D."/>
        </authorList>
    </citation>
    <scope>NUCLEOTIDE SEQUENCE [LARGE SCALE GENOMIC DNA]</scope>
    <source>
        <strain evidence="7 8">VU population</strain>
        <tissue evidence="7">Whole body</tissue>
    </source>
</reference>
<evidence type="ECO:0000256" key="3">
    <source>
        <dbReference type="ARBA" id="ARBA00022692"/>
    </source>
</evidence>
<evidence type="ECO:0000256" key="6">
    <source>
        <dbReference type="SAM" id="Phobius"/>
    </source>
</evidence>
<feature type="transmembrane region" description="Helical" evidence="6">
    <location>
        <begin position="69"/>
        <end position="90"/>
    </location>
</feature>
<feature type="transmembrane region" description="Helical" evidence="6">
    <location>
        <begin position="12"/>
        <end position="33"/>
    </location>
</feature>
<evidence type="ECO:0000313" key="7">
    <source>
        <dbReference type="EMBL" id="OXA55261.1"/>
    </source>
</evidence>
<organism evidence="7 8">
    <name type="scientific">Folsomia candida</name>
    <name type="common">Springtail</name>
    <dbReference type="NCBI Taxonomy" id="158441"/>
    <lineage>
        <taxon>Eukaryota</taxon>
        <taxon>Metazoa</taxon>
        <taxon>Ecdysozoa</taxon>
        <taxon>Arthropoda</taxon>
        <taxon>Hexapoda</taxon>
        <taxon>Collembola</taxon>
        <taxon>Entomobryomorpha</taxon>
        <taxon>Isotomoidea</taxon>
        <taxon>Isotomidae</taxon>
        <taxon>Proisotominae</taxon>
        <taxon>Folsomia</taxon>
    </lineage>
</organism>
<dbReference type="OMA" id="AAHNCWI"/>
<dbReference type="AlphaFoldDB" id="A0A226EEK5"/>
<evidence type="ECO:0000256" key="1">
    <source>
        <dbReference type="ARBA" id="ARBA00004141"/>
    </source>
</evidence>
<evidence type="ECO:0000256" key="4">
    <source>
        <dbReference type="ARBA" id="ARBA00022989"/>
    </source>
</evidence>
<dbReference type="PANTHER" id="PTHR31733">
    <property type="entry name" value="RIBONUCLEASE KAPPA"/>
    <property type="match status" value="1"/>
</dbReference>
<protein>
    <submittedName>
        <fullName evidence="7">Ribonuclease kappa-B</fullName>
    </submittedName>
</protein>
<evidence type="ECO:0000256" key="2">
    <source>
        <dbReference type="ARBA" id="ARBA00008458"/>
    </source>
</evidence>
<dbReference type="EMBL" id="LNIX01000004">
    <property type="protein sequence ID" value="OXA55261.1"/>
    <property type="molecule type" value="Genomic_DNA"/>
</dbReference>